<name>A0A2H0UN38_9BACT</name>
<reference evidence="2" key="1">
    <citation type="submission" date="2017-09" db="EMBL/GenBank/DDBJ databases">
        <title>Depth-based differentiation of microbial function through sediment-hosted aquifers and enrichment of novel symbionts in the deep terrestrial subsurface.</title>
        <authorList>
            <person name="Probst A.J."/>
            <person name="Ladd B."/>
            <person name="Jarett J.K."/>
            <person name="Geller-Mcgrath D.E."/>
            <person name="Sieber C.M.K."/>
            <person name="Emerson J.B."/>
            <person name="Anantharaman K."/>
            <person name="Thomas B.C."/>
            <person name="Malmstrom R."/>
            <person name="Stieglmeier M."/>
            <person name="Klingl A."/>
            <person name="Woyke T."/>
            <person name="Ryan C.M."/>
            <person name="Banfield J.F."/>
        </authorList>
    </citation>
    <scope>NUCLEOTIDE SEQUENCE [LARGE SCALE GENOMIC DNA]</scope>
</reference>
<dbReference type="AlphaFoldDB" id="A0A2H0UN38"/>
<proteinExistence type="predicted"/>
<evidence type="ECO:0000313" key="1">
    <source>
        <dbReference type="EMBL" id="PIR87810.1"/>
    </source>
</evidence>
<evidence type="ECO:0000313" key="2">
    <source>
        <dbReference type="Proteomes" id="UP000230903"/>
    </source>
</evidence>
<dbReference type="Proteomes" id="UP000230903">
    <property type="component" value="Unassembled WGS sequence"/>
</dbReference>
<dbReference type="EMBL" id="PFBC01000042">
    <property type="protein sequence ID" value="PIR87810.1"/>
    <property type="molecule type" value="Genomic_DNA"/>
</dbReference>
<sequence>MDKSFVIQSLKQVYPFKDQRPMERGWQGMEREGAPCASPIAISKLEAVVFHKEGEDWVFGEEMMRRATDVERFPGCQGWGQHAAEDILSRAAELPAEWANEQGPALLSPDTVLVGKDGRRRVPYLVFHDGGWQLNWGYLDDDFSRYCRFVRLRPPAAKPSAGGAK</sequence>
<accession>A0A2H0UN38</accession>
<protein>
    <submittedName>
        <fullName evidence="1">Uncharacterized protein</fullName>
    </submittedName>
</protein>
<gene>
    <name evidence="1" type="ORF">COU10_02715</name>
</gene>
<organism evidence="1 2">
    <name type="scientific">Candidatus Harrisonbacteria bacterium CG10_big_fil_rev_8_21_14_0_10_45_28</name>
    <dbReference type="NCBI Taxonomy" id="1974586"/>
    <lineage>
        <taxon>Bacteria</taxon>
        <taxon>Candidatus Harrisoniibacteriota</taxon>
    </lineage>
</organism>
<comment type="caution">
    <text evidence="1">The sequence shown here is derived from an EMBL/GenBank/DDBJ whole genome shotgun (WGS) entry which is preliminary data.</text>
</comment>